<sequence>MDEAQIRIMRVVTIMREVTTEYLLWPKINVGCLGKEIPNWFSYQSEGSSVNIKLRPDWFQTSLLGFALSTVVSRLQSRKLISLKKFTGESHELFTSEIFIPSSGHEHHIHVWNEAFRSEDIGKNRSPDVYKLAKEASIYFCLVVSKG</sequence>
<dbReference type="Pfam" id="PF20160">
    <property type="entry name" value="C-JID"/>
    <property type="match status" value="1"/>
</dbReference>
<evidence type="ECO:0000313" key="5">
    <source>
        <dbReference type="Proteomes" id="UP000290289"/>
    </source>
</evidence>
<dbReference type="EMBL" id="RDQH01000328">
    <property type="protein sequence ID" value="RXI05194.1"/>
    <property type="molecule type" value="Genomic_DNA"/>
</dbReference>
<keyword evidence="2" id="KW-0677">Repeat</keyword>
<proteinExistence type="predicted"/>
<feature type="domain" description="C-JID" evidence="3">
    <location>
        <begin position="33"/>
        <end position="107"/>
    </location>
</feature>
<dbReference type="AlphaFoldDB" id="A0A498KFK1"/>
<dbReference type="Proteomes" id="UP000290289">
    <property type="component" value="Chromosome 2"/>
</dbReference>
<evidence type="ECO:0000256" key="2">
    <source>
        <dbReference type="ARBA" id="ARBA00022737"/>
    </source>
</evidence>
<protein>
    <recommendedName>
        <fullName evidence="3">C-JID domain-containing protein</fullName>
    </recommendedName>
</protein>
<evidence type="ECO:0000256" key="1">
    <source>
        <dbReference type="ARBA" id="ARBA00022614"/>
    </source>
</evidence>
<name>A0A498KFK1_MALDO</name>
<organism evidence="4 5">
    <name type="scientific">Malus domestica</name>
    <name type="common">Apple</name>
    <name type="synonym">Pyrus malus</name>
    <dbReference type="NCBI Taxonomy" id="3750"/>
    <lineage>
        <taxon>Eukaryota</taxon>
        <taxon>Viridiplantae</taxon>
        <taxon>Streptophyta</taxon>
        <taxon>Embryophyta</taxon>
        <taxon>Tracheophyta</taxon>
        <taxon>Spermatophyta</taxon>
        <taxon>Magnoliopsida</taxon>
        <taxon>eudicotyledons</taxon>
        <taxon>Gunneridae</taxon>
        <taxon>Pentapetalae</taxon>
        <taxon>rosids</taxon>
        <taxon>fabids</taxon>
        <taxon>Rosales</taxon>
        <taxon>Rosaceae</taxon>
        <taxon>Amygdaloideae</taxon>
        <taxon>Maleae</taxon>
        <taxon>Malus</taxon>
    </lineage>
</organism>
<gene>
    <name evidence="4" type="ORF">DVH24_006451</name>
</gene>
<reference evidence="4 5" key="1">
    <citation type="submission" date="2018-10" db="EMBL/GenBank/DDBJ databases">
        <title>A high-quality apple genome assembly.</title>
        <authorList>
            <person name="Hu J."/>
        </authorList>
    </citation>
    <scope>NUCLEOTIDE SEQUENCE [LARGE SCALE GENOMIC DNA]</scope>
    <source>
        <strain evidence="5">cv. HFTH1</strain>
        <tissue evidence="4">Young leaf</tissue>
    </source>
</reference>
<accession>A0A498KFK1</accession>
<evidence type="ECO:0000313" key="4">
    <source>
        <dbReference type="EMBL" id="RXI05194.1"/>
    </source>
</evidence>
<dbReference type="InterPro" id="IPR045344">
    <property type="entry name" value="C-JID"/>
</dbReference>
<keyword evidence="5" id="KW-1185">Reference proteome</keyword>
<keyword evidence="1" id="KW-0433">Leucine-rich repeat</keyword>
<evidence type="ECO:0000259" key="3">
    <source>
        <dbReference type="Pfam" id="PF20160"/>
    </source>
</evidence>
<comment type="caution">
    <text evidence="4">The sequence shown here is derived from an EMBL/GenBank/DDBJ whole genome shotgun (WGS) entry which is preliminary data.</text>
</comment>